<dbReference type="PROSITE" id="PS51724">
    <property type="entry name" value="SPOR"/>
    <property type="match status" value="1"/>
</dbReference>
<evidence type="ECO:0000259" key="2">
    <source>
        <dbReference type="PROSITE" id="PS51724"/>
    </source>
</evidence>
<proteinExistence type="predicted"/>
<evidence type="ECO:0000313" key="4">
    <source>
        <dbReference type="Proteomes" id="UP000019276"/>
    </source>
</evidence>
<keyword evidence="1" id="KW-0732">Signal</keyword>
<dbReference type="RefSeq" id="WP_035014922.1">
    <property type="nucleotide sequence ID" value="NZ_ARZY01000020.1"/>
</dbReference>
<dbReference type="Proteomes" id="UP000019276">
    <property type="component" value="Unassembled WGS sequence"/>
</dbReference>
<dbReference type="OrthoDB" id="6385708at2"/>
<dbReference type="STRING" id="1328313.DS2_11453"/>
<name>W7QWV0_9ALTE</name>
<sequence>MTFRYILLMGVAWLCSFAAYANPTYYIQAAACHKQKCVNTYLEYIEQLGFPNQVKYTQQNKDRFRVLSRLTANKTAAQAYVDLINADKRVQVTAQLHQIDNRVYINLGEQANAQQAEWLKNFAVHLAKDDSLPANQLEFVIKHKIEQMFAIKILAGPFNDVEAAQQALQKIKSVQAFSRAFMTQN</sequence>
<dbReference type="InterPro" id="IPR007730">
    <property type="entry name" value="SPOR-like_dom"/>
</dbReference>
<reference evidence="3 4" key="1">
    <citation type="journal article" date="2014" name="Genome Announc.">
        <title>Draft Genome Sequence of the Agar-Degrading Bacterium Catenovulum sp. Strain DS-2, Isolated from Intestines of Haliotis diversicolor.</title>
        <authorList>
            <person name="Shan D."/>
            <person name="Li X."/>
            <person name="Gu Z."/>
            <person name="Wei G."/>
            <person name="Gao Z."/>
            <person name="Shao Z."/>
        </authorList>
    </citation>
    <scope>NUCLEOTIDE SEQUENCE [LARGE SCALE GENOMIC DNA]</scope>
    <source>
        <strain evidence="3 4">DS-2</strain>
    </source>
</reference>
<dbReference type="EMBL" id="ARZY01000020">
    <property type="protein sequence ID" value="EWH09745.1"/>
    <property type="molecule type" value="Genomic_DNA"/>
</dbReference>
<protein>
    <recommendedName>
        <fullName evidence="2">SPOR domain-containing protein</fullName>
    </recommendedName>
</protein>
<feature type="chain" id="PRO_5004898578" description="SPOR domain-containing protein" evidence="1">
    <location>
        <begin position="22"/>
        <end position="185"/>
    </location>
</feature>
<gene>
    <name evidence="3" type="ORF">DS2_11453</name>
</gene>
<evidence type="ECO:0000313" key="3">
    <source>
        <dbReference type="EMBL" id="EWH09745.1"/>
    </source>
</evidence>
<accession>W7QWV0</accession>
<feature type="signal peptide" evidence="1">
    <location>
        <begin position="1"/>
        <end position="21"/>
    </location>
</feature>
<dbReference type="Pfam" id="PF05036">
    <property type="entry name" value="SPOR"/>
    <property type="match status" value="1"/>
</dbReference>
<evidence type="ECO:0000256" key="1">
    <source>
        <dbReference type="SAM" id="SignalP"/>
    </source>
</evidence>
<feature type="domain" description="SPOR" evidence="2">
    <location>
        <begin position="19"/>
        <end position="99"/>
    </location>
</feature>
<organism evidence="3 4">
    <name type="scientific">Catenovulum agarivorans DS-2</name>
    <dbReference type="NCBI Taxonomy" id="1328313"/>
    <lineage>
        <taxon>Bacteria</taxon>
        <taxon>Pseudomonadati</taxon>
        <taxon>Pseudomonadota</taxon>
        <taxon>Gammaproteobacteria</taxon>
        <taxon>Alteromonadales</taxon>
        <taxon>Alteromonadaceae</taxon>
        <taxon>Catenovulum</taxon>
    </lineage>
</organism>
<dbReference type="GO" id="GO:0042834">
    <property type="term" value="F:peptidoglycan binding"/>
    <property type="evidence" value="ECO:0007669"/>
    <property type="project" value="InterPro"/>
</dbReference>
<keyword evidence="4" id="KW-1185">Reference proteome</keyword>
<dbReference type="AlphaFoldDB" id="W7QWV0"/>
<comment type="caution">
    <text evidence="3">The sequence shown here is derived from an EMBL/GenBank/DDBJ whole genome shotgun (WGS) entry which is preliminary data.</text>
</comment>